<proteinExistence type="predicted"/>
<reference evidence="2 3" key="1">
    <citation type="submission" date="2014-06" db="EMBL/GenBank/DDBJ databases">
        <authorList>
            <person name="Swart Estienne"/>
        </authorList>
    </citation>
    <scope>NUCLEOTIDE SEQUENCE [LARGE SCALE GENOMIC DNA]</scope>
    <source>
        <strain evidence="2 3">130c</strain>
    </source>
</reference>
<keyword evidence="1" id="KW-0472">Membrane</keyword>
<evidence type="ECO:0000256" key="1">
    <source>
        <dbReference type="SAM" id="Phobius"/>
    </source>
</evidence>
<evidence type="ECO:0000313" key="2">
    <source>
        <dbReference type="EMBL" id="CDW88546.1"/>
    </source>
</evidence>
<keyword evidence="1" id="KW-1133">Transmembrane helix</keyword>
<feature type="transmembrane region" description="Helical" evidence="1">
    <location>
        <begin position="87"/>
        <end position="107"/>
    </location>
</feature>
<dbReference type="EMBL" id="CCKQ01016685">
    <property type="protein sequence ID" value="CDW88546.1"/>
    <property type="molecule type" value="Genomic_DNA"/>
</dbReference>
<dbReference type="Proteomes" id="UP000039865">
    <property type="component" value="Unassembled WGS sequence"/>
</dbReference>
<dbReference type="InParanoid" id="A0A078B2T2"/>
<keyword evidence="1" id="KW-0812">Transmembrane</keyword>
<accession>A0A078B2T2</accession>
<evidence type="ECO:0000313" key="3">
    <source>
        <dbReference type="Proteomes" id="UP000039865"/>
    </source>
</evidence>
<name>A0A078B2T2_STYLE</name>
<sequence>MMTLLMKVSFAGYFYQYAFEQYQDSDTVKSYFPQSTFLVNNNVILTITLNFEIVPKLYFWSIFILIIQDLLRILAKVSRSYQLNYVVMALYTTYGVYLFAFVLNYAFSIKYNDTIIEDYSNGMENEERSHYARQYIQRVQFLMDCLRLNNIAITVGAIVLAVKLLQNQSALKEIWLKQKWN</sequence>
<organism evidence="2 3">
    <name type="scientific">Stylonychia lemnae</name>
    <name type="common">Ciliate</name>
    <dbReference type="NCBI Taxonomy" id="5949"/>
    <lineage>
        <taxon>Eukaryota</taxon>
        <taxon>Sar</taxon>
        <taxon>Alveolata</taxon>
        <taxon>Ciliophora</taxon>
        <taxon>Intramacronucleata</taxon>
        <taxon>Spirotrichea</taxon>
        <taxon>Stichotrichia</taxon>
        <taxon>Sporadotrichida</taxon>
        <taxon>Oxytrichidae</taxon>
        <taxon>Stylonychinae</taxon>
        <taxon>Stylonychia</taxon>
    </lineage>
</organism>
<gene>
    <name evidence="2" type="primary">Contig11948.g12782</name>
    <name evidence="2" type="ORF">STYLEM_17668</name>
</gene>
<feature type="transmembrane region" description="Helical" evidence="1">
    <location>
        <begin position="57"/>
        <end position="75"/>
    </location>
</feature>
<dbReference type="AlphaFoldDB" id="A0A078B2T2"/>
<protein>
    <submittedName>
        <fullName evidence="2">Uncharacterized protein</fullName>
    </submittedName>
</protein>
<keyword evidence="3" id="KW-1185">Reference proteome</keyword>